<dbReference type="InterPro" id="IPR027417">
    <property type="entry name" value="P-loop_NTPase"/>
</dbReference>
<sequence>MAKKTTKEANAAFIKNSALPTDTAPIEKPQPDSSYFAERMAHLGIRDPKKESFAIPKGANTFWHPIFTASATDDVIINYPALDGMQETYIDGDEVKPFSRIRYNPNKNRENKYGQPAGSGTHIFFPVEILDKYQGGLEIETLILVEGEFKAQAGSMHGLDIVGLGGKDLFTDGEKDLHIDILRIIDKCKVKNLVLLLDADVFALNWDKENDPDKNLSKRLNGFCNTVIKFREVAKSKVKDCYFSHISERFLHTTKGLDDLFFDRNGSEEKIVADLLKLKLSKAFFSTINLSAESIPLIKKYFGLVLHKGVPAAFYGRYMEEIGDQEFNFFGTRYKFFPNDGLKLVKDADSFKFIRVGCDYFKIISVPNTNKEGVLDTKRVPWKKAEITQDYVHEKGLKNFLSTIDKYDAFCNVPDNTGHYEPVISGCFNLYSKLDHLPEGGKWETIENYLKHVFGEAKTASGYTNYEIALDYLQLLYLRPRQKLPIVALVNRLKNTGKSTFLWLLKEIFQGNCTFIGNEELKDHLNDDWADKLIVGIDEGFIDKKSVLERLKSMSTASTIKLRGMYAGRQEIPFFAKFVMTSNDEDNFAPIDKDEVRFWVNKVPVITKDDPDLLDKMIMEIPAFLDYLQNRTLLHKKESRHWFNPAYLDTEAGKAVKNSSRSWVEKELRVIMKDLFFEYRYHTLAYTITELMELLNGANAGVKFRKADVVEQLQSRFNMTSKHGRYSFPDKIDHKESNLLGQTFTIKHSRCYEFFVEDFLTPEEMRKEFSQIYKKHQIDEYRETRIQELELADGGDLPF</sequence>
<proteinExistence type="predicted"/>
<organism evidence="2 3">
    <name type="scientific">Pedobacter vanadiisoli</name>
    <dbReference type="NCBI Taxonomy" id="1761975"/>
    <lineage>
        <taxon>Bacteria</taxon>
        <taxon>Pseudomonadati</taxon>
        <taxon>Bacteroidota</taxon>
        <taxon>Sphingobacteriia</taxon>
        <taxon>Sphingobacteriales</taxon>
        <taxon>Sphingobacteriaceae</taxon>
        <taxon>Pedobacter</taxon>
    </lineage>
</organism>
<dbReference type="RefSeq" id="WP_379074931.1">
    <property type="nucleotide sequence ID" value="NZ_JBHULL010000003.1"/>
</dbReference>
<dbReference type="Proteomes" id="UP001597461">
    <property type="component" value="Unassembled WGS sequence"/>
</dbReference>
<evidence type="ECO:0000313" key="2">
    <source>
        <dbReference type="EMBL" id="MFD2581519.1"/>
    </source>
</evidence>
<dbReference type="Pfam" id="PF19263">
    <property type="entry name" value="DUF5906"/>
    <property type="match status" value="1"/>
</dbReference>
<keyword evidence="3" id="KW-1185">Reference proteome</keyword>
<evidence type="ECO:0000313" key="3">
    <source>
        <dbReference type="Proteomes" id="UP001597461"/>
    </source>
</evidence>
<accession>A0ABW5MEC5</accession>
<gene>
    <name evidence="2" type="ORF">ACFSR6_03395</name>
</gene>
<reference evidence="3" key="1">
    <citation type="journal article" date="2019" name="Int. J. Syst. Evol. Microbiol.">
        <title>The Global Catalogue of Microorganisms (GCM) 10K type strain sequencing project: providing services to taxonomists for standard genome sequencing and annotation.</title>
        <authorList>
            <consortium name="The Broad Institute Genomics Platform"/>
            <consortium name="The Broad Institute Genome Sequencing Center for Infectious Disease"/>
            <person name="Wu L."/>
            <person name="Ma J."/>
        </authorList>
    </citation>
    <scope>NUCLEOTIDE SEQUENCE [LARGE SCALE GENOMIC DNA]</scope>
    <source>
        <strain evidence="3">KCTC 42866</strain>
    </source>
</reference>
<name>A0ABW5MEC5_9SPHI</name>
<evidence type="ECO:0000259" key="1">
    <source>
        <dbReference type="Pfam" id="PF19263"/>
    </source>
</evidence>
<dbReference type="InterPro" id="IPR045455">
    <property type="entry name" value="NrS-1_pol-like_helicase"/>
</dbReference>
<dbReference type="Gene3D" id="3.40.50.300">
    <property type="entry name" value="P-loop containing nucleotide triphosphate hydrolases"/>
    <property type="match status" value="1"/>
</dbReference>
<dbReference type="EMBL" id="JBHULL010000003">
    <property type="protein sequence ID" value="MFD2581519.1"/>
    <property type="molecule type" value="Genomic_DNA"/>
</dbReference>
<protein>
    <submittedName>
        <fullName evidence="2">Primase-helicase family protein</fullName>
    </submittedName>
</protein>
<feature type="domain" description="NrS-1 polymerase-like helicase" evidence="1">
    <location>
        <begin position="494"/>
        <end position="595"/>
    </location>
</feature>
<comment type="caution">
    <text evidence="2">The sequence shown here is derived from an EMBL/GenBank/DDBJ whole genome shotgun (WGS) entry which is preliminary data.</text>
</comment>